<dbReference type="EC" id="2.7.11.1" evidence="1"/>
<keyword evidence="1" id="KW-0418">Kinase</keyword>
<dbReference type="EMBL" id="JANBUJ010000255">
    <property type="protein sequence ID" value="KAJ2773221.1"/>
    <property type="molecule type" value="Genomic_DNA"/>
</dbReference>
<keyword evidence="1" id="KW-0808">Transferase</keyword>
<keyword evidence="2" id="KW-1185">Reference proteome</keyword>
<feature type="non-terminal residue" evidence="1">
    <location>
        <position position="1"/>
    </location>
</feature>
<reference evidence="1" key="1">
    <citation type="submission" date="2022-07" db="EMBL/GenBank/DDBJ databases">
        <title>Phylogenomic reconstructions and comparative analyses of Kickxellomycotina fungi.</title>
        <authorList>
            <person name="Reynolds N.K."/>
            <person name="Stajich J.E."/>
            <person name="Barry K."/>
            <person name="Grigoriev I.V."/>
            <person name="Crous P."/>
            <person name="Smith M.E."/>
        </authorList>
    </citation>
    <scope>NUCLEOTIDE SEQUENCE</scope>
    <source>
        <strain evidence="1">CBS 109366</strain>
    </source>
</reference>
<dbReference type="Proteomes" id="UP001140234">
    <property type="component" value="Unassembled WGS sequence"/>
</dbReference>
<evidence type="ECO:0000313" key="1">
    <source>
        <dbReference type="EMBL" id="KAJ2773221.1"/>
    </source>
</evidence>
<protein>
    <submittedName>
        <fullName evidence="1">Protein kinase of the Mitotic Exit Network</fullName>
        <ecNumber evidence="1">2.7.11.1</ecNumber>
    </submittedName>
</protein>
<name>A0ACC1K4F7_9FUNG</name>
<comment type="caution">
    <text evidence="1">The sequence shown here is derived from an EMBL/GenBank/DDBJ whole genome shotgun (WGS) entry which is preliminary data.</text>
</comment>
<evidence type="ECO:0000313" key="2">
    <source>
        <dbReference type="Proteomes" id="UP001140234"/>
    </source>
</evidence>
<gene>
    <name evidence="1" type="primary">CDC15_1</name>
    <name evidence="1" type="ORF">IWQ57_001404</name>
</gene>
<sequence length="797" mass="84708">SRPRECLTVYSESAQRLTNYQLGNCIGRGQFGSVYRALDLETGEMVAVKQISLEGQDADSMEDVMQEVELLKSLSSPRIVRYYGFVKTDTHLSLVMEYVENGSLSATLKSFGAFPEKLVLAYAVKIIEGLICLHRNDVVHCDLKACNILTTKNGNTKLTDFGVSLNLKLRKPGDESAVAGTPYWMAPEIIQLEGACTASDIWSLGCTVIELLTGKPPYADLMQMAALYRIVEDDHPPIPDGISAELRDFLLRCFQKSPGDRPAAQALLDHPWTAQYRRNRKEMKLLRRTCSRKMSSFIARKQPACDYPTFNPVQLKPPAPAPPAEVAVSRAASWEEEAPGRGAEPEPGSEVEPELEPEPNLAPELLTAAAAAAASGDDTDTSISTFEGPRLKRHRLRTILCDANSVCVVCAKTLSGAFLQCVSCKTRCHDACVRLLQPCTAMRMSRFLYPASRKSSKRYESKSPNIRLRASRRSAVRRQHGRTGVPAAGPAAEMSAAELLSSVYSSHAGGLLGSSDGSLNLAALAGPATDLRRATLHDGFDGVLDAGTLPGQPAAPAAHLHSDSSLGRRWAGRHDHGAADSGWETDDGAAALTGGGRPVLASINIPQPQRRHGPVSAPLAAGSVPVGGSSSGWHGSGGTGSTRRQPAGFVPLAGAAGGAQPAVRPKSIRRMRANTASLEHLSGAAHIGGDGDGGSAGRGGISTLFRRRQHPLRGATSSDIRAVAGFSAGAARRARLAHDGSDASIGDLRSCTTSELLYSGSDLGLAGRASAQCFAVAGRQGDRRPHARHLSRDCVIM</sequence>
<accession>A0ACC1K4F7</accession>
<proteinExistence type="predicted"/>
<organism evidence="1 2">
    <name type="scientific">Coemansia nantahalensis</name>
    <dbReference type="NCBI Taxonomy" id="2789366"/>
    <lineage>
        <taxon>Eukaryota</taxon>
        <taxon>Fungi</taxon>
        <taxon>Fungi incertae sedis</taxon>
        <taxon>Zoopagomycota</taxon>
        <taxon>Kickxellomycotina</taxon>
        <taxon>Kickxellomycetes</taxon>
        <taxon>Kickxellales</taxon>
        <taxon>Kickxellaceae</taxon>
        <taxon>Coemansia</taxon>
    </lineage>
</organism>